<evidence type="ECO:0000259" key="3">
    <source>
        <dbReference type="Pfam" id="PF14675"/>
    </source>
</evidence>
<sequence>MDQATGLAVVALIWMVLQMKFVFKGQEFPDNCHSLENHLGQERPRQIQESSKKHREMEEQIFSQDTDSSETKVSLHHVVELNNSGNLAELRKRLSRTPSSRLFRMLDEAISRAAKSLNQAVAAILKCSPESSDAIFSSKGEIYLHLMRMLQGDDLQTKVSTDLKWVLSNSIDYFSVNGAVEISQAIMTDIKDGRDYRGGSFIHWSSIKEKLVTLSTKKSSSLKGISVEEKFNVVLGAIEEKANGESISFDHNTMSSSAYKAHVINTICNLRWDLHCVPFIAAMFVDMPMSPEEAGFVITKLFKAVVELPVVDAPPVVHHMLRLCKHHHRGYLLTKLSDHFGNLFEQCRKEDSQDL</sequence>
<dbReference type="AlphaFoldDB" id="A0A7R8XDC5"/>
<dbReference type="PANTHER" id="PTHR21818:SF0">
    <property type="entry name" value="FANCONI ANEMIA GROUP I PROTEIN"/>
    <property type="match status" value="1"/>
</dbReference>
<dbReference type="PANTHER" id="PTHR21818">
    <property type="entry name" value="BC025462 PROTEIN"/>
    <property type="match status" value="1"/>
</dbReference>
<dbReference type="Pfam" id="PF14675">
    <property type="entry name" value="FANCI_S1"/>
    <property type="match status" value="1"/>
</dbReference>
<feature type="region of interest" description="Disordered" evidence="1">
    <location>
        <begin position="34"/>
        <end position="53"/>
    </location>
</feature>
<name>A0A7R8XDC5_9CRUS</name>
<dbReference type="EMBL" id="CAJPEV010001478">
    <property type="protein sequence ID" value="CAG0892891.1"/>
    <property type="molecule type" value="Genomic_DNA"/>
</dbReference>
<dbReference type="InterPro" id="IPR029308">
    <property type="entry name" value="FANCI_S1"/>
</dbReference>
<feature type="chain" id="PRO_5036209149" description="FANCI solenoid 1 domain-containing protein" evidence="2">
    <location>
        <begin position="19"/>
        <end position="355"/>
    </location>
</feature>
<feature type="domain" description="FANCI solenoid 1" evidence="3">
    <location>
        <begin position="141"/>
        <end position="351"/>
    </location>
</feature>
<gene>
    <name evidence="4" type="ORF">DSTB1V02_LOCUS7351</name>
</gene>
<evidence type="ECO:0000256" key="2">
    <source>
        <dbReference type="SAM" id="SignalP"/>
    </source>
</evidence>
<proteinExistence type="predicted"/>
<evidence type="ECO:0000313" key="5">
    <source>
        <dbReference type="Proteomes" id="UP000677054"/>
    </source>
</evidence>
<keyword evidence="2" id="KW-0732">Signal</keyword>
<organism evidence="4">
    <name type="scientific">Darwinula stevensoni</name>
    <dbReference type="NCBI Taxonomy" id="69355"/>
    <lineage>
        <taxon>Eukaryota</taxon>
        <taxon>Metazoa</taxon>
        <taxon>Ecdysozoa</taxon>
        <taxon>Arthropoda</taxon>
        <taxon>Crustacea</taxon>
        <taxon>Oligostraca</taxon>
        <taxon>Ostracoda</taxon>
        <taxon>Podocopa</taxon>
        <taxon>Podocopida</taxon>
        <taxon>Darwinulocopina</taxon>
        <taxon>Darwinuloidea</taxon>
        <taxon>Darwinulidae</taxon>
        <taxon>Darwinula</taxon>
    </lineage>
</organism>
<accession>A0A7R8XDC5</accession>
<evidence type="ECO:0000256" key="1">
    <source>
        <dbReference type="SAM" id="MobiDB-lite"/>
    </source>
</evidence>
<dbReference type="EMBL" id="LR900995">
    <property type="protein sequence ID" value="CAD7247520.1"/>
    <property type="molecule type" value="Genomic_DNA"/>
</dbReference>
<reference evidence="4" key="1">
    <citation type="submission" date="2020-11" db="EMBL/GenBank/DDBJ databases">
        <authorList>
            <person name="Tran Van P."/>
        </authorList>
    </citation>
    <scope>NUCLEOTIDE SEQUENCE</scope>
</reference>
<protein>
    <recommendedName>
        <fullName evidence="3">FANCI solenoid 1 domain-containing protein</fullName>
    </recommendedName>
</protein>
<dbReference type="InterPro" id="IPR026171">
    <property type="entry name" value="FANCI"/>
</dbReference>
<evidence type="ECO:0000313" key="4">
    <source>
        <dbReference type="EMBL" id="CAD7247520.1"/>
    </source>
</evidence>
<dbReference type="GO" id="GO:0006281">
    <property type="term" value="P:DNA repair"/>
    <property type="evidence" value="ECO:0007669"/>
    <property type="project" value="InterPro"/>
</dbReference>
<dbReference type="Proteomes" id="UP000677054">
    <property type="component" value="Unassembled WGS sequence"/>
</dbReference>
<feature type="compositionally biased region" description="Basic and acidic residues" evidence="1">
    <location>
        <begin position="34"/>
        <end position="46"/>
    </location>
</feature>
<dbReference type="OrthoDB" id="195089at2759"/>
<feature type="non-terminal residue" evidence="4">
    <location>
        <position position="355"/>
    </location>
</feature>
<feature type="signal peptide" evidence="2">
    <location>
        <begin position="1"/>
        <end position="18"/>
    </location>
</feature>
<dbReference type="GO" id="GO:0070182">
    <property type="term" value="F:DNA polymerase binding"/>
    <property type="evidence" value="ECO:0007669"/>
    <property type="project" value="TreeGrafter"/>
</dbReference>
<keyword evidence="5" id="KW-1185">Reference proteome</keyword>